<reference evidence="2" key="2">
    <citation type="journal article" date="2014" name="ISME J.">
        <title>Microbial stratification in low pH oxic and suboxic macroscopic growths along an acid mine drainage.</title>
        <authorList>
            <person name="Mendez-Garcia C."/>
            <person name="Mesa V."/>
            <person name="Sprenger R.R."/>
            <person name="Richter M."/>
            <person name="Diez M.S."/>
            <person name="Solano J."/>
            <person name="Bargiela R."/>
            <person name="Golyshina O.V."/>
            <person name="Manteca A."/>
            <person name="Ramos J.L."/>
            <person name="Gallego J.R."/>
            <person name="Llorente I."/>
            <person name="Martins Dos Santos V.A."/>
            <person name="Jensen O.N."/>
            <person name="Pelaez A.I."/>
            <person name="Sanchez J."/>
            <person name="Ferrer M."/>
        </authorList>
    </citation>
    <scope>NUCLEOTIDE SEQUENCE</scope>
</reference>
<dbReference type="PANTHER" id="PTHR43755:SF1">
    <property type="entry name" value="FAD-DEPENDENT PYRIDINE NUCLEOTIDE-DISULPHIDE OXIDOREDUCTASE"/>
    <property type="match status" value="1"/>
</dbReference>
<organism evidence="2">
    <name type="scientific">mine drainage metagenome</name>
    <dbReference type="NCBI Taxonomy" id="410659"/>
    <lineage>
        <taxon>unclassified sequences</taxon>
        <taxon>metagenomes</taxon>
        <taxon>ecological metagenomes</taxon>
    </lineage>
</organism>
<dbReference type="InterPro" id="IPR052541">
    <property type="entry name" value="SQRD"/>
</dbReference>
<name>T1A6J1_9ZZZZ</name>
<dbReference type="PANTHER" id="PTHR43755">
    <property type="match status" value="1"/>
</dbReference>
<evidence type="ECO:0000259" key="1">
    <source>
        <dbReference type="Pfam" id="PF07992"/>
    </source>
</evidence>
<dbReference type="GO" id="GO:0016491">
    <property type="term" value="F:oxidoreductase activity"/>
    <property type="evidence" value="ECO:0007669"/>
    <property type="project" value="InterPro"/>
</dbReference>
<evidence type="ECO:0000313" key="2">
    <source>
        <dbReference type="EMBL" id="EQD52572.1"/>
    </source>
</evidence>
<protein>
    <submittedName>
        <fullName evidence="2">FAD-dependent pyridine nucleotide-disulfide oxidoreductase</fullName>
    </submittedName>
</protein>
<dbReference type="Pfam" id="PF07992">
    <property type="entry name" value="Pyr_redox_2"/>
    <property type="match status" value="1"/>
</dbReference>
<gene>
    <name evidence="2" type="ORF">B1B_10659</name>
</gene>
<accession>T1A6J1</accession>
<dbReference type="Gene3D" id="3.50.50.60">
    <property type="entry name" value="FAD/NAD(P)-binding domain"/>
    <property type="match status" value="2"/>
</dbReference>
<dbReference type="EMBL" id="AUZY01006946">
    <property type="protein sequence ID" value="EQD52572.1"/>
    <property type="molecule type" value="Genomic_DNA"/>
</dbReference>
<sequence>MVVFDKMRPEETRQDEARLLHRSIRLVKSEVEKIDPAGKKLRLKGGQEVPYDLLVISTGSVLHPELSPGFAEGSHSFYDLDNAVRLRDALRQFTGGKIVVTVAGMPYKCPVAPLEVTFMLDDYLRTRGLREKSELHYTYPIPRVFGIETVAPVMQKLMTERGIQTHTPFNVQKVDAAAKKLQGVEGDTLDYDLLVGIPPHRGADLMAASGLGDKGNWVPTDKYTLKADGQSGIYVLGDATNIAISKAGSTADYEAETVAQAVAAEVRGVPPSARYEGRVYCWIMTGLAQATYIKFDYLPPPPTPTPSFAH</sequence>
<feature type="domain" description="FAD/NAD(P)-binding" evidence="1">
    <location>
        <begin position="19"/>
        <end position="255"/>
    </location>
</feature>
<dbReference type="InterPro" id="IPR023753">
    <property type="entry name" value="FAD/NAD-binding_dom"/>
</dbReference>
<dbReference type="SUPFAM" id="SSF51905">
    <property type="entry name" value="FAD/NAD(P)-binding domain"/>
    <property type="match status" value="2"/>
</dbReference>
<dbReference type="InterPro" id="IPR036188">
    <property type="entry name" value="FAD/NAD-bd_sf"/>
</dbReference>
<proteinExistence type="predicted"/>
<reference evidence="2" key="1">
    <citation type="submission" date="2013-08" db="EMBL/GenBank/DDBJ databases">
        <authorList>
            <person name="Mendez C."/>
            <person name="Richter M."/>
            <person name="Ferrer M."/>
            <person name="Sanchez J."/>
        </authorList>
    </citation>
    <scope>NUCLEOTIDE SEQUENCE</scope>
</reference>
<feature type="non-terminal residue" evidence="2">
    <location>
        <position position="310"/>
    </location>
</feature>
<dbReference type="AlphaFoldDB" id="T1A6J1"/>
<comment type="caution">
    <text evidence="2">The sequence shown here is derived from an EMBL/GenBank/DDBJ whole genome shotgun (WGS) entry which is preliminary data.</text>
</comment>